<reference evidence="1 2" key="1">
    <citation type="submission" date="2023-01" db="EMBL/GenBank/DDBJ databases">
        <authorList>
            <person name="Kreplak J."/>
        </authorList>
    </citation>
    <scope>NUCLEOTIDE SEQUENCE [LARGE SCALE GENOMIC DNA]</scope>
</reference>
<accession>A0AAV1B637</accession>
<dbReference type="EMBL" id="OX451741">
    <property type="protein sequence ID" value="CAI8617766.1"/>
    <property type="molecule type" value="Genomic_DNA"/>
</dbReference>
<dbReference type="AlphaFoldDB" id="A0AAV1B637"/>
<proteinExistence type="predicted"/>
<evidence type="ECO:0000313" key="2">
    <source>
        <dbReference type="Proteomes" id="UP001157006"/>
    </source>
</evidence>
<dbReference type="Proteomes" id="UP001157006">
    <property type="component" value="Chromosome 6"/>
</dbReference>
<evidence type="ECO:0000313" key="1">
    <source>
        <dbReference type="EMBL" id="CAI8617766.1"/>
    </source>
</evidence>
<protein>
    <submittedName>
        <fullName evidence="1">Uncharacterized protein</fullName>
    </submittedName>
</protein>
<sequence>MNPCCKSSTGTLSASNSSGWWEVKYKGRYDHEKVENIKNITQKMINEVISKGGEIDSHANYFLDKWNGFDSNPSLFGSNNNCYEIEAIDGSKHYDPKDKSKSVVFDGASGSGSGS</sequence>
<gene>
    <name evidence="1" type="ORF">VFH_VI091760</name>
</gene>
<keyword evidence="2" id="KW-1185">Reference proteome</keyword>
<organism evidence="1 2">
    <name type="scientific">Vicia faba</name>
    <name type="common">Broad bean</name>
    <name type="synonym">Faba vulgaris</name>
    <dbReference type="NCBI Taxonomy" id="3906"/>
    <lineage>
        <taxon>Eukaryota</taxon>
        <taxon>Viridiplantae</taxon>
        <taxon>Streptophyta</taxon>
        <taxon>Embryophyta</taxon>
        <taxon>Tracheophyta</taxon>
        <taxon>Spermatophyta</taxon>
        <taxon>Magnoliopsida</taxon>
        <taxon>eudicotyledons</taxon>
        <taxon>Gunneridae</taxon>
        <taxon>Pentapetalae</taxon>
        <taxon>rosids</taxon>
        <taxon>fabids</taxon>
        <taxon>Fabales</taxon>
        <taxon>Fabaceae</taxon>
        <taxon>Papilionoideae</taxon>
        <taxon>50 kb inversion clade</taxon>
        <taxon>NPAAA clade</taxon>
        <taxon>Hologalegina</taxon>
        <taxon>IRL clade</taxon>
        <taxon>Fabeae</taxon>
        <taxon>Vicia</taxon>
    </lineage>
</organism>
<name>A0AAV1B637_VICFA</name>